<name>A0ABT9UCX5_PAEHA</name>
<evidence type="ECO:0000256" key="1">
    <source>
        <dbReference type="SAM" id="SignalP"/>
    </source>
</evidence>
<sequence length="256" mass="28339">MRTLSVLLLLCGIAIASGCQQEKTSSNAVATFEAVPETIQEKNGISQTYTAQADIGARYDPSGISGAGPVFEVNKGDAFRILAAQDEYVQVESQDLKGWIPAFYFSKEAANIKTGTPYYMIVAKEVPVSSSPGEKAKEPHLDLWAGKVVRIEKSYEDWVAVRIVQYDAEYGADMWVPKSFLQAYDPANAKEGRLAQDSHIYDENGQIKEEEWINPVFIQEETQIDKIGPVYQIIGAGGQTGYIRVKEFIPNPFIDN</sequence>
<dbReference type="EMBL" id="JAUSSU010000017">
    <property type="protein sequence ID" value="MDQ0116294.1"/>
    <property type="molecule type" value="Genomic_DNA"/>
</dbReference>
<comment type="caution">
    <text evidence="2">The sequence shown here is derived from an EMBL/GenBank/DDBJ whole genome shotgun (WGS) entry which is preliminary data.</text>
</comment>
<organism evidence="2 3">
    <name type="scientific">Paenibacillus harenae</name>
    <dbReference type="NCBI Taxonomy" id="306543"/>
    <lineage>
        <taxon>Bacteria</taxon>
        <taxon>Bacillati</taxon>
        <taxon>Bacillota</taxon>
        <taxon>Bacilli</taxon>
        <taxon>Bacillales</taxon>
        <taxon>Paenibacillaceae</taxon>
        <taxon>Paenibacillus</taxon>
    </lineage>
</organism>
<dbReference type="PROSITE" id="PS51257">
    <property type="entry name" value="PROKAR_LIPOPROTEIN"/>
    <property type="match status" value="1"/>
</dbReference>
<keyword evidence="1" id="KW-0732">Signal</keyword>
<dbReference type="Proteomes" id="UP001229346">
    <property type="component" value="Unassembled WGS sequence"/>
</dbReference>
<protein>
    <submittedName>
        <fullName evidence="2">SH3-like domain-containing protein</fullName>
    </submittedName>
</protein>
<reference evidence="2 3" key="1">
    <citation type="submission" date="2023-07" db="EMBL/GenBank/DDBJ databases">
        <title>Sorghum-associated microbial communities from plants grown in Nebraska, USA.</title>
        <authorList>
            <person name="Schachtman D."/>
        </authorList>
    </citation>
    <scope>NUCLEOTIDE SEQUENCE [LARGE SCALE GENOMIC DNA]</scope>
    <source>
        <strain evidence="2 3">CC482</strain>
    </source>
</reference>
<dbReference type="RefSeq" id="WP_307208346.1">
    <property type="nucleotide sequence ID" value="NZ_JAUSSU010000017.1"/>
</dbReference>
<feature type="signal peptide" evidence="1">
    <location>
        <begin position="1"/>
        <end position="16"/>
    </location>
</feature>
<feature type="chain" id="PRO_5045331704" evidence="1">
    <location>
        <begin position="17"/>
        <end position="256"/>
    </location>
</feature>
<accession>A0ABT9UCX5</accession>
<evidence type="ECO:0000313" key="3">
    <source>
        <dbReference type="Proteomes" id="UP001229346"/>
    </source>
</evidence>
<proteinExistence type="predicted"/>
<evidence type="ECO:0000313" key="2">
    <source>
        <dbReference type="EMBL" id="MDQ0116294.1"/>
    </source>
</evidence>
<keyword evidence="3" id="KW-1185">Reference proteome</keyword>
<gene>
    <name evidence="2" type="ORF">J2T15_005770</name>
</gene>